<comment type="similarity">
    <text evidence="2">Belongs to the DoxX family.</text>
</comment>
<evidence type="ECO:0000256" key="3">
    <source>
        <dbReference type="ARBA" id="ARBA00022475"/>
    </source>
</evidence>
<evidence type="ECO:0000256" key="5">
    <source>
        <dbReference type="ARBA" id="ARBA00022989"/>
    </source>
</evidence>
<evidence type="ECO:0000256" key="7">
    <source>
        <dbReference type="SAM" id="Phobius"/>
    </source>
</evidence>
<comment type="caution">
    <text evidence="8">The sequence shown here is derived from an EMBL/GenBank/DDBJ whole genome shotgun (WGS) entry which is preliminary data.</text>
</comment>
<keyword evidence="5 7" id="KW-1133">Transmembrane helix</keyword>
<dbReference type="RefSeq" id="WP_111541695.1">
    <property type="nucleotide sequence ID" value="NZ_QKYV01000007.1"/>
</dbReference>
<organism evidence="8 9">
    <name type="scientific">Mesonia algae</name>
    <dbReference type="NCBI Taxonomy" id="213248"/>
    <lineage>
        <taxon>Bacteria</taxon>
        <taxon>Pseudomonadati</taxon>
        <taxon>Bacteroidota</taxon>
        <taxon>Flavobacteriia</taxon>
        <taxon>Flavobacteriales</taxon>
        <taxon>Flavobacteriaceae</taxon>
        <taxon>Mesonia</taxon>
    </lineage>
</organism>
<feature type="transmembrane region" description="Helical" evidence="7">
    <location>
        <begin position="16"/>
        <end position="34"/>
    </location>
</feature>
<sequence length="137" mass="14919">MKGSYFTNLNLPKTDFALLLFRLAIGGMMLVHGIPKLLQLFSGEEIVFANPLMIGDTASLALAVFAEVICSVLIILGLGTRLAVIPLIVTMAVAILVVHATDGFQAQELGLLYLICYLVLFYTGSGKYSLDYIFTRK</sequence>
<dbReference type="Pfam" id="PF07681">
    <property type="entry name" value="DoxX"/>
    <property type="match status" value="1"/>
</dbReference>
<evidence type="ECO:0000256" key="2">
    <source>
        <dbReference type="ARBA" id="ARBA00006679"/>
    </source>
</evidence>
<name>A0A2W7JTG4_9FLAO</name>
<dbReference type="PANTHER" id="PTHR33452:SF1">
    <property type="entry name" value="INNER MEMBRANE PROTEIN YPHA-RELATED"/>
    <property type="match status" value="1"/>
</dbReference>
<evidence type="ECO:0000256" key="1">
    <source>
        <dbReference type="ARBA" id="ARBA00004651"/>
    </source>
</evidence>
<accession>A0A2W7JTG4</accession>
<evidence type="ECO:0000313" key="9">
    <source>
        <dbReference type="Proteomes" id="UP000249542"/>
    </source>
</evidence>
<feature type="transmembrane region" description="Helical" evidence="7">
    <location>
        <begin position="82"/>
        <end position="99"/>
    </location>
</feature>
<keyword evidence="4 7" id="KW-0812">Transmembrane</keyword>
<keyword evidence="9" id="KW-1185">Reference proteome</keyword>
<dbReference type="GO" id="GO:0005886">
    <property type="term" value="C:plasma membrane"/>
    <property type="evidence" value="ECO:0007669"/>
    <property type="project" value="UniProtKB-SubCell"/>
</dbReference>
<comment type="subcellular location">
    <subcellularLocation>
        <location evidence="1">Cell membrane</location>
        <topology evidence="1">Multi-pass membrane protein</topology>
    </subcellularLocation>
</comment>
<dbReference type="Proteomes" id="UP000249542">
    <property type="component" value="Unassembled WGS sequence"/>
</dbReference>
<dbReference type="InterPro" id="IPR032808">
    <property type="entry name" value="DoxX"/>
</dbReference>
<keyword evidence="6 7" id="KW-0472">Membrane</keyword>
<dbReference type="EMBL" id="QKYV01000007">
    <property type="protein sequence ID" value="PZW38750.1"/>
    <property type="molecule type" value="Genomic_DNA"/>
</dbReference>
<dbReference type="AlphaFoldDB" id="A0A2W7JTG4"/>
<gene>
    <name evidence="8" type="ORF">LX95_02413</name>
</gene>
<evidence type="ECO:0000256" key="4">
    <source>
        <dbReference type="ARBA" id="ARBA00022692"/>
    </source>
</evidence>
<dbReference type="InterPro" id="IPR051907">
    <property type="entry name" value="DoxX-like_oxidoreductase"/>
</dbReference>
<keyword evidence="3" id="KW-1003">Cell membrane</keyword>
<feature type="transmembrane region" description="Helical" evidence="7">
    <location>
        <begin position="54"/>
        <end position="75"/>
    </location>
</feature>
<evidence type="ECO:0000256" key="6">
    <source>
        <dbReference type="ARBA" id="ARBA00023136"/>
    </source>
</evidence>
<evidence type="ECO:0000313" key="8">
    <source>
        <dbReference type="EMBL" id="PZW38750.1"/>
    </source>
</evidence>
<reference evidence="8 9" key="1">
    <citation type="submission" date="2018-06" db="EMBL/GenBank/DDBJ databases">
        <title>Genomic Encyclopedia of Archaeal and Bacterial Type Strains, Phase II (KMG-II): from individual species to whole genera.</title>
        <authorList>
            <person name="Goeker M."/>
        </authorList>
    </citation>
    <scope>NUCLEOTIDE SEQUENCE [LARGE SCALE GENOMIC DNA]</scope>
    <source>
        <strain evidence="8 9">DSM 15361</strain>
    </source>
</reference>
<proteinExistence type="inferred from homology"/>
<protein>
    <submittedName>
        <fullName evidence="8">Putative oxidoreductase</fullName>
    </submittedName>
</protein>
<dbReference type="PANTHER" id="PTHR33452">
    <property type="entry name" value="OXIDOREDUCTASE CATD-RELATED"/>
    <property type="match status" value="1"/>
</dbReference>
<feature type="transmembrane region" description="Helical" evidence="7">
    <location>
        <begin position="111"/>
        <end position="130"/>
    </location>
</feature>